<dbReference type="Gene3D" id="3.40.50.10190">
    <property type="entry name" value="BRCT domain"/>
    <property type="match status" value="6"/>
</dbReference>
<dbReference type="AlphaFoldDB" id="A0AAN8KBB3"/>
<feature type="domain" description="BRCT" evidence="7">
    <location>
        <begin position="114"/>
        <end position="178"/>
    </location>
</feature>
<proteinExistence type="predicted"/>
<dbReference type="Pfam" id="PF12738">
    <property type="entry name" value="PTCB-BRCT"/>
    <property type="match status" value="1"/>
</dbReference>
<dbReference type="PANTHER" id="PTHR23196:SF1">
    <property type="entry name" value="PAX-INTERACTING PROTEIN 1"/>
    <property type="match status" value="1"/>
</dbReference>
<feature type="region of interest" description="Disordered" evidence="6">
    <location>
        <begin position="215"/>
        <end position="269"/>
    </location>
</feature>
<feature type="region of interest" description="Disordered" evidence="6">
    <location>
        <begin position="827"/>
        <end position="852"/>
    </location>
</feature>
<feature type="domain" description="BRCT" evidence="7">
    <location>
        <begin position="699"/>
        <end position="774"/>
    </location>
</feature>
<evidence type="ECO:0000256" key="1">
    <source>
        <dbReference type="ARBA" id="ARBA00004123"/>
    </source>
</evidence>
<evidence type="ECO:0000256" key="2">
    <source>
        <dbReference type="ARBA" id="ARBA00022763"/>
    </source>
</evidence>
<dbReference type="PROSITE" id="PS50172">
    <property type="entry name" value="BRCT"/>
    <property type="match status" value="5"/>
</dbReference>
<dbReference type="Proteomes" id="UP001347796">
    <property type="component" value="Unassembled WGS sequence"/>
</dbReference>
<accession>A0AAN8KBB3</accession>
<dbReference type="Pfam" id="PF16589">
    <property type="entry name" value="BRCT_2"/>
    <property type="match status" value="1"/>
</dbReference>
<evidence type="ECO:0000256" key="4">
    <source>
        <dbReference type="ARBA" id="ARBA00023858"/>
    </source>
</evidence>
<dbReference type="Pfam" id="PF00533">
    <property type="entry name" value="BRCT"/>
    <property type="match status" value="2"/>
</dbReference>
<feature type="compositionally biased region" description="Polar residues" evidence="6">
    <location>
        <begin position="483"/>
        <end position="499"/>
    </location>
</feature>
<dbReference type="InterPro" id="IPR001357">
    <property type="entry name" value="BRCT_dom"/>
</dbReference>
<dbReference type="SUPFAM" id="SSF52113">
    <property type="entry name" value="BRCT domain"/>
    <property type="match status" value="5"/>
</dbReference>
<evidence type="ECO:0000313" key="8">
    <source>
        <dbReference type="EMBL" id="KAK6190275.1"/>
    </source>
</evidence>
<dbReference type="CDD" id="cd17730">
    <property type="entry name" value="BRCT_PAXIP1_rpt4"/>
    <property type="match status" value="1"/>
</dbReference>
<keyword evidence="9" id="KW-1185">Reference proteome</keyword>
<comment type="caution">
    <text evidence="8">The sequence shown here is derived from an EMBL/GenBank/DDBJ whole genome shotgun (WGS) entry which is preliminary data.</text>
</comment>
<keyword evidence="2" id="KW-0227">DNA damage</keyword>
<dbReference type="EMBL" id="JAZGQO010000002">
    <property type="protein sequence ID" value="KAK6190275.1"/>
    <property type="molecule type" value="Genomic_DNA"/>
</dbReference>
<dbReference type="CDD" id="cd17711">
    <property type="entry name" value="BRCT_PAXIP1_rpt3"/>
    <property type="match status" value="1"/>
</dbReference>
<evidence type="ECO:0000256" key="5">
    <source>
        <dbReference type="ARBA" id="ARBA00030146"/>
    </source>
</evidence>
<dbReference type="GO" id="GO:0006974">
    <property type="term" value="P:DNA damage response"/>
    <property type="evidence" value="ECO:0007669"/>
    <property type="project" value="UniProtKB-KW"/>
</dbReference>
<keyword evidence="3" id="KW-0539">Nucleus</keyword>
<comment type="subcellular location">
    <subcellularLocation>
        <location evidence="1">Nucleus</location>
    </subcellularLocation>
</comment>
<dbReference type="PANTHER" id="PTHR23196">
    <property type="entry name" value="PAX TRANSCRIPTION ACTIVATION DOMAIN INTERACTING PROTEIN"/>
    <property type="match status" value="1"/>
</dbReference>
<dbReference type="GO" id="GO:0044666">
    <property type="term" value="C:MLL3/4 complex"/>
    <property type="evidence" value="ECO:0007669"/>
    <property type="project" value="TreeGrafter"/>
</dbReference>
<feature type="region of interest" description="Disordered" evidence="6">
    <location>
        <begin position="464"/>
        <end position="503"/>
    </location>
</feature>
<dbReference type="CDD" id="cd18440">
    <property type="entry name" value="BRCT_PAXIP1_rpt6"/>
    <property type="match status" value="1"/>
</dbReference>
<sequence length="1074" mass="119800">MEEKTMIFKDVTFYIVGDIPNDVINLLISEGGKRDTYLSEMVSHVIADSTVPDEYSEAKEIFERPIVSSDWVRLSVICKKQLPKERFALEGCLFSGVVACPSRLDITDARSLWSMLIYNGGRCQLKFDKNVTHLIASGTDGLKYTEGLFKEKVKIVTPDWVCECIKKEAIQDETIYHPRLIVYPKPETPPPKPKPPIVSKIPDLGDLSNLIGQQMALGGPSPFARRRKSSSDDSPRNGSRPGTPSAKEALARMVSSRLQASGKSSDPADISATLASMFPHGQYPMPGVPQSPGHTMQYGQTPMQGMHFGMGMGQGHGHSPTRGQSPIQGHPLAHVPHQGQAHPQNQMFMQNQMPHMGQGQMPPQSSGHMQSGQGQGLMQMQPQGQGQLPCQNQPQQMQNFQGQIPLHHQGPPPQQMTQGQMRFPGQAQIPRSQGQLPNMMQSQMSSPPGQMRPQMQGQFPVQGHRMPQGHPQRPPHPQMQPHNQFQGHQNANISPSKGQIQGHMQGQVPMQGQMPPMSLPGLPNSGMMQQLQQEALQQKRTLRNITNNADMTKSKISQMLEMNRPPPPMYPGRTAPPVTGPRPPPPAVPIYYGHDTTENVPPDMCLLGCVFYITDYHQLLGADEIKTWKDVIDQHGGEVDDSYSSRITHVLCSNQHSDVFQLAMNDQKRVVTAFWLNDCLVQKKMSPPTQGLHLPVPFGDQKPCQNQIICVTNFDGEERKRVKQLITSLGAKYTGYMTHANSVLICKKPEGIKYQKAKEWKIPVVNVQWLTDLVCGHLEALRLPVNPKYQIPNAPNLFLLDSNLVARLLVGWRSPLKIAKETWKNFISKPKPSQDQENIPQNGKRPHPDNDIDEVLAKKPRLEPAKSSPSVLFTGFPNITTKKLTAIAEHLGLNVVQNARECSHVIMPSLSRTMKLFEAISVCKYVLTKEWLEASLNQEKLLDEEKYLLRDIKAEKEFGCCLVDSIHRAQIKPLYQGIAFYLTPSVVPSVKDFTKIIVSAGGTVVNRRPSAKTIINMVSDKGKPTFIVITCNNDLHLCRDLFAQKINVYNAEFILTSVLRQELDFSLFTVTIPT</sequence>
<evidence type="ECO:0000256" key="6">
    <source>
        <dbReference type="SAM" id="MobiDB-lite"/>
    </source>
</evidence>
<feature type="region of interest" description="Disordered" evidence="6">
    <location>
        <begin position="355"/>
        <end position="393"/>
    </location>
</feature>
<dbReference type="Pfam" id="PF16770">
    <property type="entry name" value="RTT107_BRCT_5"/>
    <property type="match status" value="1"/>
</dbReference>
<evidence type="ECO:0000313" key="9">
    <source>
        <dbReference type="Proteomes" id="UP001347796"/>
    </source>
</evidence>
<evidence type="ECO:0000259" key="7">
    <source>
        <dbReference type="PROSITE" id="PS50172"/>
    </source>
</evidence>
<feature type="compositionally biased region" description="Polar residues" evidence="6">
    <location>
        <begin position="831"/>
        <end position="841"/>
    </location>
</feature>
<dbReference type="SMART" id="SM00292">
    <property type="entry name" value="BRCT"/>
    <property type="match status" value="6"/>
</dbReference>
<reference evidence="8 9" key="1">
    <citation type="submission" date="2024-01" db="EMBL/GenBank/DDBJ databases">
        <title>The genome of the rayed Mediterranean limpet Patella caerulea (Linnaeus, 1758).</title>
        <authorList>
            <person name="Anh-Thu Weber A."/>
            <person name="Halstead-Nussloch G."/>
        </authorList>
    </citation>
    <scope>NUCLEOTIDE SEQUENCE [LARGE SCALE GENOMIC DNA]</scope>
    <source>
        <strain evidence="8">AATW-2023a</strain>
        <tissue evidence="8">Whole specimen</tissue>
    </source>
</reference>
<dbReference type="CDD" id="cd17710">
    <property type="entry name" value="BRCT_PAXIP1_rpt2"/>
    <property type="match status" value="1"/>
</dbReference>
<evidence type="ECO:0000256" key="3">
    <source>
        <dbReference type="ARBA" id="ARBA00023242"/>
    </source>
</evidence>
<protein>
    <recommendedName>
        <fullName evidence="4">PAX-interacting protein 1</fullName>
    </recommendedName>
    <alternativeName>
        <fullName evidence="5">PAX transactivation activation domain-interacting protein</fullName>
    </alternativeName>
</protein>
<organism evidence="8 9">
    <name type="scientific">Patella caerulea</name>
    <name type="common">Rayed Mediterranean limpet</name>
    <dbReference type="NCBI Taxonomy" id="87958"/>
    <lineage>
        <taxon>Eukaryota</taxon>
        <taxon>Metazoa</taxon>
        <taxon>Spiralia</taxon>
        <taxon>Lophotrochozoa</taxon>
        <taxon>Mollusca</taxon>
        <taxon>Gastropoda</taxon>
        <taxon>Patellogastropoda</taxon>
        <taxon>Patelloidea</taxon>
        <taxon>Patellidae</taxon>
        <taxon>Patella</taxon>
    </lineage>
</organism>
<dbReference type="InterPro" id="IPR051579">
    <property type="entry name" value="DDR_Transcriptional_Reg"/>
</dbReference>
<dbReference type="CDD" id="cd17714">
    <property type="entry name" value="BRCT_PAXIP1_rpt1"/>
    <property type="match status" value="1"/>
</dbReference>
<feature type="domain" description="BRCT" evidence="7">
    <location>
        <begin position="601"/>
        <end position="693"/>
    </location>
</feature>
<name>A0AAN8KBB3_PATCE</name>
<feature type="domain" description="BRCT" evidence="7">
    <location>
        <begin position="3"/>
        <end position="89"/>
    </location>
</feature>
<gene>
    <name evidence="8" type="ORF">SNE40_002183</name>
</gene>
<feature type="domain" description="BRCT" evidence="7">
    <location>
        <begin position="868"/>
        <end position="949"/>
    </location>
</feature>
<dbReference type="InterPro" id="IPR036420">
    <property type="entry name" value="BRCT_dom_sf"/>
</dbReference>